<organism evidence="1 2">
    <name type="scientific">Paenibacillus psychroresistens</name>
    <dbReference type="NCBI Taxonomy" id="1778678"/>
    <lineage>
        <taxon>Bacteria</taxon>
        <taxon>Bacillati</taxon>
        <taxon>Bacillota</taxon>
        <taxon>Bacilli</taxon>
        <taxon>Bacillales</taxon>
        <taxon>Paenibacillaceae</taxon>
        <taxon>Paenibacillus</taxon>
    </lineage>
</organism>
<reference evidence="2" key="1">
    <citation type="submission" date="2018-11" db="EMBL/GenBank/DDBJ databases">
        <title>Complete genome sequence of Paenibacillus sp. ML311-T8.</title>
        <authorList>
            <person name="Nam Y.-D."/>
            <person name="Kang J."/>
            <person name="Chung W.-H."/>
            <person name="Park Y.S."/>
        </authorList>
    </citation>
    <scope>NUCLEOTIDE SEQUENCE [LARGE SCALE GENOMIC DNA]</scope>
    <source>
        <strain evidence="2">ML311-T8</strain>
    </source>
</reference>
<dbReference type="OrthoDB" id="2626815at2"/>
<dbReference type="RefSeq" id="WP_155701047.1">
    <property type="nucleotide sequence ID" value="NZ_CP034235.1"/>
</dbReference>
<proteinExistence type="predicted"/>
<dbReference type="EMBL" id="CP034235">
    <property type="protein sequence ID" value="QGQ96010.1"/>
    <property type="molecule type" value="Genomic_DNA"/>
</dbReference>
<accession>A0A6B8RIC9</accession>
<keyword evidence="2" id="KW-1185">Reference proteome</keyword>
<gene>
    <name evidence="1" type="ORF">EHS13_14555</name>
</gene>
<protein>
    <submittedName>
        <fullName evidence="1">Uncharacterized protein</fullName>
    </submittedName>
</protein>
<evidence type="ECO:0000313" key="1">
    <source>
        <dbReference type="EMBL" id="QGQ96010.1"/>
    </source>
</evidence>
<name>A0A6B8RIC9_9BACL</name>
<dbReference type="KEGG" id="ppsc:EHS13_14555"/>
<sequence length="91" mass="10537">MNQSNQSAVDKFCVKTVGASQVVTEIGKVTKVTNRTIHVDWGVKTWIYQNKDFPWIPLTKEDMEKKYKRNKFSDEAIIRAEILGLATQRYT</sequence>
<dbReference type="Proteomes" id="UP000426246">
    <property type="component" value="Chromosome"/>
</dbReference>
<evidence type="ECO:0000313" key="2">
    <source>
        <dbReference type="Proteomes" id="UP000426246"/>
    </source>
</evidence>
<dbReference type="AlphaFoldDB" id="A0A6B8RIC9"/>